<feature type="region of interest" description="Disordered" evidence="1">
    <location>
        <begin position="164"/>
        <end position="220"/>
    </location>
</feature>
<comment type="caution">
    <text evidence="2">The sequence shown here is derived from an EMBL/GenBank/DDBJ whole genome shotgun (WGS) entry which is preliminary data.</text>
</comment>
<dbReference type="EMBL" id="JAUEPT010000069">
    <property type="protein sequence ID" value="KAK0434710.1"/>
    <property type="molecule type" value="Genomic_DNA"/>
</dbReference>
<organism evidence="2 3">
    <name type="scientific">Armillaria borealis</name>
    <dbReference type="NCBI Taxonomy" id="47425"/>
    <lineage>
        <taxon>Eukaryota</taxon>
        <taxon>Fungi</taxon>
        <taxon>Dikarya</taxon>
        <taxon>Basidiomycota</taxon>
        <taxon>Agaricomycotina</taxon>
        <taxon>Agaricomycetes</taxon>
        <taxon>Agaricomycetidae</taxon>
        <taxon>Agaricales</taxon>
        <taxon>Marasmiineae</taxon>
        <taxon>Physalacriaceae</taxon>
        <taxon>Armillaria</taxon>
    </lineage>
</organism>
<proteinExistence type="predicted"/>
<evidence type="ECO:0000313" key="2">
    <source>
        <dbReference type="EMBL" id="KAK0434710.1"/>
    </source>
</evidence>
<sequence length="1109" mass="123454">MALHLPDRSRCLVLNCSCNSFTPRSPFMVPENEQILCSICSHGVHAHADIQSVIVNQFIAQECFSFVQKTAETCTCTAPLADHVPIVNPHRDMTGSYPPNNATSTRIASQQSGLSFPVYASIGVTSGWSSTTSTIPSVTLLPFSITSIPIPLNDTTNVACTPSNPTSLQPTPVIQPGNPCTPDENDRLVQYASRPNPSYRVRPYPGPSLDSRRPSERLHTLTESGTFPLRRTSPLTNRNSGNLADATAERQAHIQLNRFRTGRPPHLRAARHSRVQPLVMWICCLPLQCLHCYRYLLETDTQSLPIEMCQNTCQPRQLRVAQEDIVPSIQLLREMGLAFSLTIRPDDGSLNANIWTALHRGIVDKFGTGTSFTFAGLNTDEAATPNNCGWCLQTYYKVPASTPHRDTFRYVRAVNRTNAEDSHLESENITLSNVKRWCFRVGPNSPPDLDPFRPNRDKQWTLFIAPSNSNLHGNLSRLAQYHADLRFPYDSMAIAKRSRPHSCYADMVLSRLPFFRRTIGLDESDDLTEHPAFVQCRVHSSRPRDGLNGQPYRSLCPQNPYSEQLTDDEDEDLPERPSALVLPLRRHCDSSIESFSEADTPDRAMLNIPALEYPLSASPSPSMMPAENPHLNSTGQIINTAAVGASRIMAPPQVGPPFPRYCAPVSASEIYDAQRKVQRGSSTTVVRSKAFMIEAQTPVDAGQAIHICLSEFYRRCWDLEGNTLIEGPFSETNFAKLPLLHDRPPRNWQSFQAYTDPNLTILSSPTAEEAAGLGVNIQCHTTMIDSILSSSCYVGARFGKFKVPSLPSRIYNPDDLAIWRADGACFALYSAYTGAPIDALHPLFLLTLLPPPDSDPLRYLGDITGPLLQTLDPDLCDAIRPWFYLEPTNPIDKPAGKLDPKPHHIGLGHPRTARDHTIQTQDLLSELVVGAADFWRTEAFNQIRRGFHQVFCDSMPDLTIPQAFTDLSCGPVNAVAYLYDCEPCSPSEILQFMDISEIEPAHPHFPNLRENFIRELENFLMADILRSKALLYVLTGNKNIPRWDSNFVLKFDFVPLNSPGSIFIHSCLNSASISWDSTTEQIVAGNHPVLTPGMWLEMMFTGEAGYSMS</sequence>
<name>A0AA39J230_9AGAR</name>
<evidence type="ECO:0000313" key="3">
    <source>
        <dbReference type="Proteomes" id="UP001175226"/>
    </source>
</evidence>
<feature type="compositionally biased region" description="Basic and acidic residues" evidence="1">
    <location>
        <begin position="210"/>
        <end position="220"/>
    </location>
</feature>
<feature type="region of interest" description="Disordered" evidence="1">
    <location>
        <begin position="541"/>
        <end position="574"/>
    </location>
</feature>
<protein>
    <submittedName>
        <fullName evidence="2">Uncharacterized protein</fullName>
    </submittedName>
</protein>
<dbReference type="AlphaFoldDB" id="A0AA39J230"/>
<keyword evidence="3" id="KW-1185">Reference proteome</keyword>
<dbReference type="Proteomes" id="UP001175226">
    <property type="component" value="Unassembled WGS sequence"/>
</dbReference>
<gene>
    <name evidence="2" type="ORF">EV421DRAFT_1909177</name>
</gene>
<reference evidence="2" key="1">
    <citation type="submission" date="2023-06" db="EMBL/GenBank/DDBJ databases">
        <authorList>
            <consortium name="Lawrence Berkeley National Laboratory"/>
            <person name="Ahrendt S."/>
            <person name="Sahu N."/>
            <person name="Indic B."/>
            <person name="Wong-Bajracharya J."/>
            <person name="Merenyi Z."/>
            <person name="Ke H.-M."/>
            <person name="Monk M."/>
            <person name="Kocsube S."/>
            <person name="Drula E."/>
            <person name="Lipzen A."/>
            <person name="Balint B."/>
            <person name="Henrissat B."/>
            <person name="Andreopoulos B."/>
            <person name="Martin F.M."/>
            <person name="Harder C.B."/>
            <person name="Rigling D."/>
            <person name="Ford K.L."/>
            <person name="Foster G.D."/>
            <person name="Pangilinan J."/>
            <person name="Papanicolaou A."/>
            <person name="Barry K."/>
            <person name="LaButti K."/>
            <person name="Viragh M."/>
            <person name="Koriabine M."/>
            <person name="Yan M."/>
            <person name="Riley R."/>
            <person name="Champramary S."/>
            <person name="Plett K.L."/>
            <person name="Tsai I.J."/>
            <person name="Slot J."/>
            <person name="Sipos G."/>
            <person name="Plett J."/>
            <person name="Nagy L.G."/>
            <person name="Grigoriev I.V."/>
        </authorList>
    </citation>
    <scope>NUCLEOTIDE SEQUENCE</scope>
    <source>
        <strain evidence="2">FPL87.14</strain>
    </source>
</reference>
<evidence type="ECO:0000256" key="1">
    <source>
        <dbReference type="SAM" id="MobiDB-lite"/>
    </source>
</evidence>
<accession>A0AA39J230</accession>